<dbReference type="AlphaFoldDB" id="A0A5R9KWZ4"/>
<keyword evidence="2" id="KW-1185">Reference proteome</keyword>
<evidence type="ECO:0000313" key="2">
    <source>
        <dbReference type="Proteomes" id="UP000306402"/>
    </source>
</evidence>
<dbReference type="RefSeq" id="WP_138366065.1">
    <property type="nucleotide sequence ID" value="NZ_VCEJ01000004.1"/>
</dbReference>
<evidence type="ECO:0000313" key="1">
    <source>
        <dbReference type="EMBL" id="TLV00691.1"/>
    </source>
</evidence>
<gene>
    <name evidence="1" type="ORF">FEN17_14505</name>
</gene>
<protein>
    <recommendedName>
        <fullName evidence="3">Lipocalin-like domain-containing protein</fullName>
    </recommendedName>
</protein>
<organism evidence="1 2">
    <name type="scientific">Dyadobacter luticola</name>
    <dbReference type="NCBI Taxonomy" id="1979387"/>
    <lineage>
        <taxon>Bacteria</taxon>
        <taxon>Pseudomonadati</taxon>
        <taxon>Bacteroidota</taxon>
        <taxon>Cytophagia</taxon>
        <taxon>Cytophagales</taxon>
        <taxon>Spirosomataceae</taxon>
        <taxon>Dyadobacter</taxon>
    </lineage>
</organism>
<dbReference type="OrthoDB" id="957913at2"/>
<comment type="caution">
    <text evidence="1">The sequence shown here is derived from an EMBL/GenBank/DDBJ whole genome shotgun (WGS) entry which is preliminary data.</text>
</comment>
<dbReference type="PROSITE" id="PS51257">
    <property type="entry name" value="PROKAR_LIPOPROTEIN"/>
    <property type="match status" value="1"/>
</dbReference>
<proteinExistence type="predicted"/>
<accession>A0A5R9KWZ4</accession>
<dbReference type="Proteomes" id="UP000306402">
    <property type="component" value="Unassembled WGS sequence"/>
</dbReference>
<dbReference type="EMBL" id="VCEJ01000004">
    <property type="protein sequence ID" value="TLV00691.1"/>
    <property type="molecule type" value="Genomic_DNA"/>
</dbReference>
<evidence type="ECO:0008006" key="3">
    <source>
        <dbReference type="Google" id="ProtNLM"/>
    </source>
</evidence>
<sequence>MKRILFLLLSTTLLFSCDKDKDKDPAPELSAQVAGSYKVTKLEVDGQNVPLTNASIGIVLEKFSAEVVTGKMKVKVNGESEPDEDLGTLNLKNAGSTGIDIYEGTEKVGNLDKSNKLTIFVVFEGQDYEMAAEKQ</sequence>
<reference evidence="1 2" key="1">
    <citation type="submission" date="2019-05" db="EMBL/GenBank/DDBJ databases">
        <authorList>
            <person name="Qu J.-H."/>
        </authorList>
    </citation>
    <scope>NUCLEOTIDE SEQUENCE [LARGE SCALE GENOMIC DNA]</scope>
    <source>
        <strain evidence="1 2">T17</strain>
    </source>
</reference>
<name>A0A5R9KWZ4_9BACT</name>